<dbReference type="InterPro" id="IPR027383">
    <property type="entry name" value="Znf_put"/>
</dbReference>
<evidence type="ECO:0000313" key="3">
    <source>
        <dbReference type="Proteomes" id="UP001612915"/>
    </source>
</evidence>
<dbReference type="EMBL" id="JBITLV010000004">
    <property type="protein sequence ID" value="MFI7588376.1"/>
    <property type="molecule type" value="Genomic_DNA"/>
</dbReference>
<reference evidence="2 3" key="1">
    <citation type="submission" date="2024-10" db="EMBL/GenBank/DDBJ databases">
        <title>The Natural Products Discovery Center: Release of the First 8490 Sequenced Strains for Exploring Actinobacteria Biosynthetic Diversity.</title>
        <authorList>
            <person name="Kalkreuter E."/>
            <person name="Kautsar S.A."/>
            <person name="Yang D."/>
            <person name="Bader C.D."/>
            <person name="Teijaro C.N."/>
            <person name="Fluegel L."/>
            <person name="Davis C.M."/>
            <person name="Simpson J.R."/>
            <person name="Lauterbach L."/>
            <person name="Steele A.D."/>
            <person name="Gui C."/>
            <person name="Meng S."/>
            <person name="Li G."/>
            <person name="Viehrig K."/>
            <person name="Ye F."/>
            <person name="Su P."/>
            <person name="Kiefer A.F."/>
            <person name="Nichols A."/>
            <person name="Cepeda A.J."/>
            <person name="Yan W."/>
            <person name="Fan B."/>
            <person name="Jiang Y."/>
            <person name="Adhikari A."/>
            <person name="Zheng C.-J."/>
            <person name="Schuster L."/>
            <person name="Cowan T.M."/>
            <person name="Smanski M.J."/>
            <person name="Chevrette M.G."/>
            <person name="De Carvalho L.P.S."/>
            <person name="Shen B."/>
        </authorList>
    </citation>
    <scope>NUCLEOTIDE SEQUENCE [LARGE SCALE GENOMIC DNA]</scope>
    <source>
        <strain evidence="2 3">NPDC049639</strain>
    </source>
</reference>
<comment type="caution">
    <text evidence="2">The sequence shown here is derived from an EMBL/GenBank/DDBJ whole genome shotgun (WGS) entry which is preliminary data.</text>
</comment>
<protein>
    <submittedName>
        <fullName evidence="2">Mycothiol system anti-sigma-R factor</fullName>
    </submittedName>
</protein>
<evidence type="ECO:0000259" key="1">
    <source>
        <dbReference type="Pfam" id="PF13490"/>
    </source>
</evidence>
<organism evidence="2 3">
    <name type="scientific">Spongisporangium articulatum</name>
    <dbReference type="NCBI Taxonomy" id="3362603"/>
    <lineage>
        <taxon>Bacteria</taxon>
        <taxon>Bacillati</taxon>
        <taxon>Actinomycetota</taxon>
        <taxon>Actinomycetes</taxon>
        <taxon>Kineosporiales</taxon>
        <taxon>Kineosporiaceae</taxon>
        <taxon>Spongisporangium</taxon>
    </lineage>
</organism>
<dbReference type="InterPro" id="IPR024020">
    <property type="entry name" value="Anit_sigma_mycothiol_RsrA"/>
</dbReference>
<feature type="domain" description="Putative zinc-finger" evidence="1">
    <location>
        <begin position="11"/>
        <end position="44"/>
    </location>
</feature>
<proteinExistence type="predicted"/>
<sequence length="87" mass="9704">MSCGAPDDPDCSQVLNQVYEYLDGELSPADLLKIREHLDDCGPCLQQYDLDVALKALVRRSCGCDQAPVELRERILLKISEVRVQLG</sequence>
<dbReference type="Pfam" id="PF13490">
    <property type="entry name" value="zf-HC2"/>
    <property type="match status" value="1"/>
</dbReference>
<dbReference type="RefSeq" id="WP_398281822.1">
    <property type="nucleotide sequence ID" value="NZ_JBITLV010000004.1"/>
</dbReference>
<keyword evidence="3" id="KW-1185">Reference proteome</keyword>
<gene>
    <name evidence="2" type="primary">rsrA</name>
    <name evidence="2" type="ORF">ACIB24_15005</name>
</gene>
<dbReference type="NCBIfam" id="TIGR03988">
    <property type="entry name" value="antisig_RsrA"/>
    <property type="match status" value="1"/>
</dbReference>
<evidence type="ECO:0000313" key="2">
    <source>
        <dbReference type="EMBL" id="MFI7588376.1"/>
    </source>
</evidence>
<dbReference type="Proteomes" id="UP001612915">
    <property type="component" value="Unassembled WGS sequence"/>
</dbReference>
<name>A0ABW8APV3_9ACTN</name>
<accession>A0ABW8APV3</accession>